<dbReference type="InterPro" id="IPR005474">
    <property type="entry name" value="Transketolase_N"/>
</dbReference>
<feature type="binding site" evidence="12">
    <location>
        <position position="29"/>
    </location>
    <ligand>
        <name>substrate</name>
    </ligand>
</feature>
<dbReference type="Pfam" id="PF22613">
    <property type="entry name" value="Transketolase_C_1"/>
    <property type="match status" value="1"/>
</dbReference>
<dbReference type="GO" id="GO:0046872">
    <property type="term" value="F:metal ion binding"/>
    <property type="evidence" value="ECO:0007669"/>
    <property type="project" value="UniProtKB-KW"/>
</dbReference>
<dbReference type="EMBL" id="SJST01000002">
    <property type="protein sequence ID" value="TCD15459.1"/>
    <property type="molecule type" value="Genomic_DNA"/>
</dbReference>
<dbReference type="PROSITE" id="PS00802">
    <property type="entry name" value="TRANSKETOLASE_2"/>
    <property type="match status" value="1"/>
</dbReference>
<dbReference type="CDD" id="cd02012">
    <property type="entry name" value="TPP_TK"/>
    <property type="match status" value="1"/>
</dbReference>
<evidence type="ECO:0000256" key="15">
    <source>
        <dbReference type="PIRSR" id="PIRSR605478-5"/>
    </source>
</evidence>
<evidence type="ECO:0000256" key="11">
    <source>
        <dbReference type="PIRSR" id="PIRSR605478-1"/>
    </source>
</evidence>
<dbReference type="Proteomes" id="UP000291301">
    <property type="component" value="Unassembled WGS sequence"/>
</dbReference>
<feature type="binding site" evidence="12">
    <location>
        <position position="355"/>
    </location>
    <ligand>
        <name>substrate</name>
    </ligand>
</feature>
<feature type="binding site" evidence="13">
    <location>
        <position position="69"/>
    </location>
    <ligand>
        <name>thiamine diphosphate</name>
        <dbReference type="ChEBI" id="CHEBI:58937"/>
    </ligand>
</feature>
<evidence type="ECO:0000256" key="3">
    <source>
        <dbReference type="ARBA" id="ARBA00013152"/>
    </source>
</evidence>
<feature type="binding site" evidence="12">
    <location>
        <position position="467"/>
    </location>
    <ligand>
        <name>substrate</name>
    </ligand>
</feature>
<dbReference type="Gene3D" id="3.40.50.920">
    <property type="match status" value="1"/>
</dbReference>
<feature type="binding site" evidence="13">
    <location>
        <begin position="118"/>
        <end position="120"/>
    </location>
    <ligand>
        <name>thiamine diphosphate</name>
        <dbReference type="ChEBI" id="CHEBI:58937"/>
    </ligand>
</feature>
<evidence type="ECO:0000256" key="16">
    <source>
        <dbReference type="RuleBase" id="RU004996"/>
    </source>
</evidence>
<dbReference type="FunFam" id="3.40.50.970:FF:000004">
    <property type="entry name" value="Transketolase"/>
    <property type="match status" value="1"/>
</dbReference>
<feature type="active site" description="Proton donor" evidence="11">
    <location>
        <position position="409"/>
    </location>
</feature>
<dbReference type="GO" id="GO:0006098">
    <property type="term" value="P:pentose-phosphate shunt"/>
    <property type="evidence" value="ECO:0007669"/>
    <property type="project" value="TreeGrafter"/>
</dbReference>
<dbReference type="Pfam" id="PF02779">
    <property type="entry name" value="Transket_pyr"/>
    <property type="match status" value="1"/>
</dbReference>
<dbReference type="InterPro" id="IPR005475">
    <property type="entry name" value="Transketolase-like_Pyr-bd"/>
</dbReference>
<dbReference type="Pfam" id="PF00456">
    <property type="entry name" value="Transketolase_N"/>
    <property type="match status" value="1"/>
</dbReference>
<evidence type="ECO:0000256" key="12">
    <source>
        <dbReference type="PIRSR" id="PIRSR605478-2"/>
    </source>
</evidence>
<dbReference type="Gene3D" id="3.40.50.970">
    <property type="match status" value="2"/>
</dbReference>
<gene>
    <name evidence="18" type="primary">tkt</name>
    <name evidence="18" type="ORF">E0D97_07985</name>
</gene>
<keyword evidence="19" id="KW-1185">Reference proteome</keyword>
<comment type="caution">
    <text evidence="18">The sequence shown here is derived from an EMBL/GenBank/DDBJ whole genome shotgun (WGS) entry which is preliminary data.</text>
</comment>
<dbReference type="InterPro" id="IPR029061">
    <property type="entry name" value="THDP-binding"/>
</dbReference>
<dbReference type="PANTHER" id="PTHR43522">
    <property type="entry name" value="TRANSKETOLASE"/>
    <property type="match status" value="1"/>
</dbReference>
<dbReference type="PROSITE" id="PS00801">
    <property type="entry name" value="TRANSKETOLASE_1"/>
    <property type="match status" value="1"/>
</dbReference>
<dbReference type="SMART" id="SM00861">
    <property type="entry name" value="Transket_pyr"/>
    <property type="match status" value="1"/>
</dbReference>
<feature type="binding site" evidence="13">
    <location>
        <position position="186"/>
    </location>
    <ligand>
        <name>thiamine diphosphate</name>
        <dbReference type="ChEBI" id="CHEBI:58937"/>
    </ligand>
</feature>
<dbReference type="InterPro" id="IPR033247">
    <property type="entry name" value="Transketolase_fam"/>
</dbReference>
<evidence type="ECO:0000256" key="10">
    <source>
        <dbReference type="NCBIfam" id="TIGR00232"/>
    </source>
</evidence>
<evidence type="ECO:0000256" key="7">
    <source>
        <dbReference type="ARBA" id="ARBA00022842"/>
    </source>
</evidence>
<feature type="binding site" evidence="12">
    <location>
        <position position="260"/>
    </location>
    <ligand>
        <name>substrate</name>
    </ligand>
</feature>
<feature type="binding site" evidence="13">
    <location>
        <position position="435"/>
    </location>
    <ligand>
        <name>thiamine diphosphate</name>
        <dbReference type="ChEBI" id="CHEBI:58937"/>
    </ligand>
</feature>
<feature type="domain" description="Transketolase-like pyrimidine-binding" evidence="17">
    <location>
        <begin position="352"/>
        <end position="523"/>
    </location>
</feature>
<dbReference type="FunFam" id="3.40.50.970:FF:000003">
    <property type="entry name" value="Transketolase"/>
    <property type="match status" value="1"/>
</dbReference>
<protein>
    <recommendedName>
        <fullName evidence="3 10">Transketolase</fullName>
        <ecNumber evidence="3 10">2.2.1.1</ecNumber>
    </recommendedName>
</protein>
<evidence type="ECO:0000313" key="18">
    <source>
        <dbReference type="EMBL" id="TCD15459.1"/>
    </source>
</evidence>
<evidence type="ECO:0000256" key="4">
    <source>
        <dbReference type="ARBA" id="ARBA00022679"/>
    </source>
</evidence>
<comment type="cofactor">
    <cofactor evidence="14">
        <name>Mg(2+)</name>
        <dbReference type="ChEBI" id="CHEBI:18420"/>
    </cofactor>
    <text evidence="14">Binds 1 Mg(2+) ion per subunit. Can also utilize other divalent metal cations, such as Ca(2+), Mn(2+) and Co(2+).</text>
</comment>
<dbReference type="EC" id="2.2.1.1" evidence="3 10"/>
<comment type="catalytic activity">
    <reaction evidence="9 16">
        <text>D-sedoheptulose 7-phosphate + D-glyceraldehyde 3-phosphate = aldehydo-D-ribose 5-phosphate + D-xylulose 5-phosphate</text>
        <dbReference type="Rhea" id="RHEA:10508"/>
        <dbReference type="ChEBI" id="CHEBI:57483"/>
        <dbReference type="ChEBI" id="CHEBI:57737"/>
        <dbReference type="ChEBI" id="CHEBI:58273"/>
        <dbReference type="ChEBI" id="CHEBI:59776"/>
        <dbReference type="EC" id="2.2.1.1"/>
    </reaction>
</comment>
<feature type="site" description="Important for catalytic activity" evidence="15">
    <location>
        <position position="29"/>
    </location>
</feature>
<evidence type="ECO:0000256" key="2">
    <source>
        <dbReference type="ARBA" id="ARBA00011738"/>
    </source>
</evidence>
<keyword evidence="7 14" id="KW-0460">Magnesium</keyword>
<dbReference type="InterPro" id="IPR009014">
    <property type="entry name" value="Transketo_C/PFOR_II"/>
</dbReference>
<comment type="cofactor">
    <cofactor evidence="13">
        <name>thiamine diphosphate</name>
        <dbReference type="ChEBI" id="CHEBI:58937"/>
    </cofactor>
    <text evidence="13">Binds 1 thiamine pyrophosphate per subunit. During the reaction, the substrate forms a covalent intermediate with the cofactor.</text>
</comment>
<comment type="function">
    <text evidence="16">Catalyzes the transfer of a two-carbon ketol group from a ketose donor to an aldose acceptor, via a covalent intermediate with the cofactor thiamine pyrophosphate.</text>
</comment>
<feature type="binding site" evidence="12">
    <location>
        <position position="459"/>
    </location>
    <ligand>
        <name>substrate</name>
    </ligand>
</feature>
<feature type="binding site" evidence="13">
    <location>
        <position position="157"/>
    </location>
    <ligand>
        <name>thiamine diphosphate</name>
        <dbReference type="ChEBI" id="CHEBI:58937"/>
    </ligand>
</feature>
<keyword evidence="5 14" id="KW-0479">Metal-binding</keyword>
<keyword evidence="6 16" id="KW-0106">Calcium</keyword>
<dbReference type="GO" id="GO:0005829">
    <property type="term" value="C:cytosol"/>
    <property type="evidence" value="ECO:0007669"/>
    <property type="project" value="TreeGrafter"/>
</dbReference>
<evidence type="ECO:0000259" key="17">
    <source>
        <dbReference type="SMART" id="SM00861"/>
    </source>
</evidence>
<dbReference type="SUPFAM" id="SSF52518">
    <property type="entry name" value="Thiamin diphosphate-binding fold (THDP-binding)"/>
    <property type="match status" value="2"/>
</dbReference>
<evidence type="ECO:0000256" key="1">
    <source>
        <dbReference type="ARBA" id="ARBA00007131"/>
    </source>
</evidence>
<evidence type="ECO:0000256" key="9">
    <source>
        <dbReference type="ARBA" id="ARBA00049473"/>
    </source>
</evidence>
<evidence type="ECO:0000256" key="8">
    <source>
        <dbReference type="ARBA" id="ARBA00023052"/>
    </source>
</evidence>
<dbReference type="InterPro" id="IPR005478">
    <property type="entry name" value="Transketolase_bac-like"/>
</dbReference>
<dbReference type="GO" id="GO:0004802">
    <property type="term" value="F:transketolase activity"/>
    <property type="evidence" value="ECO:0007669"/>
    <property type="project" value="UniProtKB-UniRule"/>
</dbReference>
<organism evidence="18 19">
    <name type="scientific">Oricola cellulosilytica</name>
    <dbReference type="NCBI Taxonomy" id="1429082"/>
    <lineage>
        <taxon>Bacteria</taxon>
        <taxon>Pseudomonadati</taxon>
        <taxon>Pseudomonadota</taxon>
        <taxon>Alphaproteobacteria</taxon>
        <taxon>Hyphomicrobiales</taxon>
        <taxon>Ahrensiaceae</taxon>
        <taxon>Oricola</taxon>
    </lineage>
</organism>
<evidence type="ECO:0000256" key="6">
    <source>
        <dbReference type="ARBA" id="ARBA00022837"/>
    </source>
</evidence>
<dbReference type="PANTHER" id="PTHR43522:SF2">
    <property type="entry name" value="TRANSKETOLASE 1-RELATED"/>
    <property type="match status" value="1"/>
</dbReference>
<feature type="binding site" evidence="12">
    <location>
        <position position="382"/>
    </location>
    <ligand>
        <name>substrate</name>
    </ligand>
</feature>
<comment type="subunit">
    <text evidence="2 16">Homodimer.</text>
</comment>
<keyword evidence="4 16" id="KW-0808">Transferase</keyword>
<keyword evidence="8 13" id="KW-0786">Thiamine pyrophosphate</keyword>
<dbReference type="RefSeq" id="WP_131567557.1">
    <property type="nucleotide sequence ID" value="NZ_JAINFK010000004.1"/>
</dbReference>
<feature type="binding site" evidence="14">
    <location>
        <position position="188"/>
    </location>
    <ligand>
        <name>Mg(2+)</name>
        <dbReference type="ChEBI" id="CHEBI:18420"/>
    </ligand>
</feature>
<dbReference type="SUPFAM" id="SSF52922">
    <property type="entry name" value="TK C-terminal domain-like"/>
    <property type="match status" value="1"/>
</dbReference>
<evidence type="ECO:0000256" key="13">
    <source>
        <dbReference type="PIRSR" id="PIRSR605478-3"/>
    </source>
</evidence>
<dbReference type="InterPro" id="IPR049557">
    <property type="entry name" value="Transketolase_CS"/>
</dbReference>
<evidence type="ECO:0000256" key="14">
    <source>
        <dbReference type="PIRSR" id="PIRSR605478-4"/>
    </source>
</evidence>
<sequence>MTAREKHDRMANAIRFLSMDAVEAANSGHPGLPMGAADIATVLFSRFMSFDPIHPHWPDRDRFVLSAGHGSMLLYSLLYLLGYEDMTIDEIRNFRQLGSKTAGHPEYGHATGIETTTGPLGQGLANAVGMAIAERKLADEYGSDLVDHHTYVLAGDGCLMEGISQEAIALAGHLKLNKLIVLWDDNGISIDGAVSLSDSTDQQARFEASGWETVGVDGHDPDAIAAAIERARSSDKPTMIACKTTIGYGAPTRAGTSKAHGSPLGPEEIIGARKALGWTSEPFEIPSEVLDDWRVVGLTAGKKRVAWQERLDAADATVRGEFERRMRGDLPAGFESAMAKYKKQLADDQPKVATRKSSEMALEVINGALSETIGGSADLTGSNNTRTAQTAPITPDDFSGRYLHYGIREHGMAAAMNGIALHGGLIPYGGTFLVFSDYARPAMRLASLMGIRSIFVMTHDSIGLGEDGPTHQPVEHLAALRAIPNHMVYRPADAMETAECWELALADTGSPSTLALTRQNLPALRTEFDKDNRCAYGAYEIASAADDAVVSIFASGSEVEIAVQAKSALEANGHPTRVVSVPCLDLFAKQSEDYRNAIIGDAPVKIAVEAGIRQPWDALLGYDGIFVGMNSFGASGPYQKLYAHFGITAEAVTAAAESRLHDHAGRK</sequence>
<comment type="similarity">
    <text evidence="1 16">Belongs to the transketolase family.</text>
</comment>
<evidence type="ECO:0000313" key="19">
    <source>
        <dbReference type="Proteomes" id="UP000291301"/>
    </source>
</evidence>
<evidence type="ECO:0000256" key="5">
    <source>
        <dbReference type="ARBA" id="ARBA00022723"/>
    </source>
</evidence>
<feature type="binding site" evidence="14">
    <location>
        <position position="186"/>
    </location>
    <ligand>
        <name>Mg(2+)</name>
        <dbReference type="ChEBI" id="CHEBI:18420"/>
    </ligand>
</feature>
<feature type="binding site" evidence="14">
    <location>
        <position position="156"/>
    </location>
    <ligand>
        <name>Mg(2+)</name>
        <dbReference type="ChEBI" id="CHEBI:18420"/>
    </ligand>
</feature>
<dbReference type="InterPro" id="IPR055152">
    <property type="entry name" value="Transketolase-like_C_2"/>
</dbReference>
<accession>A0A4R0PFS6</accession>
<proteinExistence type="inferred from homology"/>
<feature type="site" description="Important for catalytic activity" evidence="15">
    <location>
        <position position="260"/>
    </location>
</feature>
<dbReference type="InterPro" id="IPR020826">
    <property type="entry name" value="Transketolase_BS"/>
</dbReference>
<dbReference type="OrthoDB" id="8732661at2"/>
<feature type="binding site" evidence="12">
    <location>
        <position position="518"/>
    </location>
    <ligand>
        <name>substrate</name>
    </ligand>
</feature>
<feature type="binding site" evidence="12">
    <location>
        <position position="471"/>
    </location>
    <ligand>
        <name>substrate</name>
    </ligand>
</feature>
<name>A0A4R0PFS6_9HYPH</name>
<dbReference type="NCBIfam" id="TIGR00232">
    <property type="entry name" value="tktlase_bact"/>
    <property type="match status" value="1"/>
</dbReference>
<dbReference type="AlphaFoldDB" id="A0A4R0PFS6"/>
<feature type="binding site" evidence="13">
    <location>
        <position position="260"/>
    </location>
    <ligand>
        <name>thiamine diphosphate</name>
        <dbReference type="ChEBI" id="CHEBI:58937"/>
    </ligand>
</feature>
<dbReference type="CDD" id="cd07033">
    <property type="entry name" value="TPP_PYR_DXS_TK_like"/>
    <property type="match status" value="1"/>
</dbReference>
<reference evidence="18 19" key="1">
    <citation type="journal article" date="2015" name="Antonie Van Leeuwenhoek">
        <title>Oricola cellulosilytica gen. nov., sp. nov., a cellulose-degrading bacterium of the family Phyllobacteriaceae isolated from surface seashore water, and emended descriptions of Mesorhizobium loti and Phyllobacterium myrsinacearum.</title>
        <authorList>
            <person name="Hameed A."/>
            <person name="Shahina M."/>
            <person name="Lai W.A."/>
            <person name="Lin S.Y."/>
            <person name="Young L.S."/>
            <person name="Liu Y.C."/>
            <person name="Hsu Y.H."/>
            <person name="Young C.C."/>
        </authorList>
    </citation>
    <scope>NUCLEOTIDE SEQUENCE [LARGE SCALE GENOMIC DNA]</scope>
    <source>
        <strain evidence="18 19">KCTC 52183</strain>
    </source>
</reference>
<comment type="cofactor">
    <cofactor evidence="16">
        <name>Mg(2+)</name>
        <dbReference type="ChEBI" id="CHEBI:18420"/>
    </cofactor>
    <cofactor evidence="16">
        <name>Ca(2+)</name>
        <dbReference type="ChEBI" id="CHEBI:29108"/>
    </cofactor>
    <cofactor evidence="16">
        <name>Mn(2+)</name>
        <dbReference type="ChEBI" id="CHEBI:29035"/>
    </cofactor>
    <cofactor evidence="16">
        <name>Co(2+)</name>
        <dbReference type="ChEBI" id="CHEBI:48828"/>
    </cofactor>
    <text evidence="16">Binds 1 Mg(2+) ion per subunit. Can also utilize other divalent metal cations, such as Ca(2+), Mn(2+) and Co(2+).</text>
</comment>